<dbReference type="RefSeq" id="WP_224530849.1">
    <property type="nucleotide sequence ID" value="NZ_JAIUJR010000010.1"/>
</dbReference>
<dbReference type="InterPro" id="IPR025411">
    <property type="entry name" value="DUF4136"/>
</dbReference>
<evidence type="ECO:0000256" key="1">
    <source>
        <dbReference type="SAM" id="SignalP"/>
    </source>
</evidence>
<proteinExistence type="predicted"/>
<feature type="chain" id="PRO_5047134369" evidence="1">
    <location>
        <begin position="22"/>
        <end position="173"/>
    </location>
</feature>
<gene>
    <name evidence="3" type="ORF">LBU54_13480</name>
</gene>
<keyword evidence="4" id="KW-1185">Reference proteome</keyword>
<evidence type="ECO:0000313" key="4">
    <source>
        <dbReference type="Proteomes" id="UP001198901"/>
    </source>
</evidence>
<dbReference type="Gene3D" id="3.30.160.670">
    <property type="match status" value="1"/>
</dbReference>
<accession>A0ABS7XXQ4</accession>
<dbReference type="PROSITE" id="PS51257">
    <property type="entry name" value="PROKAR_LIPOPROTEIN"/>
    <property type="match status" value="1"/>
</dbReference>
<evidence type="ECO:0000259" key="2">
    <source>
        <dbReference type="Pfam" id="PF13590"/>
    </source>
</evidence>
<protein>
    <submittedName>
        <fullName evidence="3">DUF4136 domain-containing protein</fullName>
    </submittedName>
</protein>
<name>A0ABS7XXQ4_9FLAO</name>
<sequence length="173" mass="19358">MKALKYILLFAFMSSCGPLIYYDYEETTDFTQYKSYSYFDDMETGLSVLDQKRIMRAIDAELQKVGIERKTNADFYIDISSRDIQPTTNSSFGIGMGGTGGNVGGAISVGVPVGGNLLSREITIDFVDLSEGEKLVWQAVCESLYKPNDTPEKRDEHFNKLIGRIFSKYPPKG</sequence>
<dbReference type="Proteomes" id="UP001198901">
    <property type="component" value="Unassembled WGS sequence"/>
</dbReference>
<reference evidence="4" key="1">
    <citation type="submission" date="2023-07" db="EMBL/GenBank/DDBJ databases">
        <authorList>
            <person name="Yue Y."/>
        </authorList>
    </citation>
    <scope>NUCLEOTIDE SEQUENCE [LARGE SCALE GENOMIC DNA]</scope>
    <source>
        <strain evidence="4">D23</strain>
    </source>
</reference>
<comment type="caution">
    <text evidence="3">The sequence shown here is derived from an EMBL/GenBank/DDBJ whole genome shotgun (WGS) entry which is preliminary data.</text>
</comment>
<feature type="domain" description="DUF4136" evidence="2">
    <location>
        <begin position="21"/>
        <end position="171"/>
    </location>
</feature>
<dbReference type="Pfam" id="PF13590">
    <property type="entry name" value="DUF4136"/>
    <property type="match status" value="1"/>
</dbReference>
<keyword evidence="1" id="KW-0732">Signal</keyword>
<feature type="signal peptide" evidence="1">
    <location>
        <begin position="1"/>
        <end position="21"/>
    </location>
</feature>
<evidence type="ECO:0000313" key="3">
    <source>
        <dbReference type="EMBL" id="MCA0133601.1"/>
    </source>
</evidence>
<organism evidence="3 4">
    <name type="scientific">Winogradskyella alexanderae</name>
    <dbReference type="NCBI Taxonomy" id="2877123"/>
    <lineage>
        <taxon>Bacteria</taxon>
        <taxon>Pseudomonadati</taxon>
        <taxon>Bacteroidota</taxon>
        <taxon>Flavobacteriia</taxon>
        <taxon>Flavobacteriales</taxon>
        <taxon>Flavobacteriaceae</taxon>
        <taxon>Winogradskyella</taxon>
    </lineage>
</organism>
<dbReference type="EMBL" id="JAIUJR010000010">
    <property type="protein sequence ID" value="MCA0133601.1"/>
    <property type="molecule type" value="Genomic_DNA"/>
</dbReference>